<dbReference type="GO" id="GO:0000976">
    <property type="term" value="F:transcription cis-regulatory region binding"/>
    <property type="evidence" value="ECO:0007669"/>
    <property type="project" value="TreeGrafter"/>
</dbReference>
<dbReference type="Pfam" id="PF00440">
    <property type="entry name" value="TetR_N"/>
    <property type="match status" value="1"/>
</dbReference>
<reference evidence="6" key="2">
    <citation type="submission" date="2020-09" db="EMBL/GenBank/DDBJ databases">
        <authorList>
            <person name="Sun Q."/>
            <person name="Zhou Y."/>
        </authorList>
    </citation>
    <scope>NUCLEOTIDE SEQUENCE</scope>
    <source>
        <strain evidence="6">CGMCC 1.12187</strain>
    </source>
</reference>
<keyword evidence="3" id="KW-0804">Transcription</keyword>
<proteinExistence type="predicted"/>
<dbReference type="PANTHER" id="PTHR30055:SF234">
    <property type="entry name" value="HTH-TYPE TRANSCRIPTIONAL REGULATOR BETI"/>
    <property type="match status" value="1"/>
</dbReference>
<evidence type="ECO:0000313" key="6">
    <source>
        <dbReference type="EMBL" id="GGG43637.1"/>
    </source>
</evidence>
<dbReference type="InterPro" id="IPR009057">
    <property type="entry name" value="Homeodomain-like_sf"/>
</dbReference>
<keyword evidence="2 4" id="KW-0238">DNA-binding</keyword>
<dbReference type="SUPFAM" id="SSF46689">
    <property type="entry name" value="Homeodomain-like"/>
    <property type="match status" value="1"/>
</dbReference>
<evidence type="ECO:0000256" key="4">
    <source>
        <dbReference type="PROSITE-ProRule" id="PRU00335"/>
    </source>
</evidence>
<dbReference type="PANTHER" id="PTHR30055">
    <property type="entry name" value="HTH-TYPE TRANSCRIPTIONAL REGULATOR RUTR"/>
    <property type="match status" value="1"/>
</dbReference>
<dbReference type="RefSeq" id="WP_188534009.1">
    <property type="nucleotide sequence ID" value="NZ_BMEQ01000001.1"/>
</dbReference>
<dbReference type="InterPro" id="IPR001647">
    <property type="entry name" value="HTH_TetR"/>
</dbReference>
<comment type="caution">
    <text evidence="6">The sequence shown here is derived from an EMBL/GenBank/DDBJ whole genome shotgun (WGS) entry which is preliminary data.</text>
</comment>
<evidence type="ECO:0000256" key="1">
    <source>
        <dbReference type="ARBA" id="ARBA00023015"/>
    </source>
</evidence>
<dbReference type="PROSITE" id="PS50977">
    <property type="entry name" value="HTH_TETR_2"/>
    <property type="match status" value="1"/>
</dbReference>
<dbReference type="GO" id="GO:0003700">
    <property type="term" value="F:DNA-binding transcription factor activity"/>
    <property type="evidence" value="ECO:0007669"/>
    <property type="project" value="TreeGrafter"/>
</dbReference>
<evidence type="ECO:0000256" key="3">
    <source>
        <dbReference type="ARBA" id="ARBA00023163"/>
    </source>
</evidence>
<dbReference type="Proteomes" id="UP000638848">
    <property type="component" value="Unassembled WGS sequence"/>
</dbReference>
<organism evidence="6 7">
    <name type="scientific">Kocuria dechangensis</name>
    <dbReference type="NCBI Taxonomy" id="1176249"/>
    <lineage>
        <taxon>Bacteria</taxon>
        <taxon>Bacillati</taxon>
        <taxon>Actinomycetota</taxon>
        <taxon>Actinomycetes</taxon>
        <taxon>Micrococcales</taxon>
        <taxon>Micrococcaceae</taxon>
        <taxon>Kocuria</taxon>
    </lineage>
</organism>
<name>A0A917GFX6_9MICC</name>
<accession>A0A917GFX6</accession>
<sequence length="189" mass="21448">MTRQLLLDKGLEVFGTKGYAATTVDDIAAAAGTTRATFYLHFPSKADLVRSLVADTNEMLTRADDPSLTWVVQSGDREHIRTWLDRKFDQWAEISPYVTVAHQAAAAEADIQSTVDQWFDDAIDNMQKGLDAAGRFEPSTRRIRCSLAFGELEFFSRRWMRLGWTVDRDASLELMTDSWWQLLAEPAPR</sequence>
<protein>
    <recommendedName>
        <fullName evidence="5">HTH tetR-type domain-containing protein</fullName>
    </recommendedName>
</protein>
<feature type="DNA-binding region" description="H-T-H motif" evidence="4">
    <location>
        <begin position="23"/>
        <end position="42"/>
    </location>
</feature>
<evidence type="ECO:0000259" key="5">
    <source>
        <dbReference type="PROSITE" id="PS50977"/>
    </source>
</evidence>
<gene>
    <name evidence="6" type="ORF">GCM10011374_02490</name>
</gene>
<feature type="domain" description="HTH tetR-type" evidence="5">
    <location>
        <begin position="1"/>
        <end position="60"/>
    </location>
</feature>
<dbReference type="InterPro" id="IPR050109">
    <property type="entry name" value="HTH-type_TetR-like_transc_reg"/>
</dbReference>
<evidence type="ECO:0000256" key="2">
    <source>
        <dbReference type="ARBA" id="ARBA00023125"/>
    </source>
</evidence>
<keyword evidence="7" id="KW-1185">Reference proteome</keyword>
<keyword evidence="1" id="KW-0805">Transcription regulation</keyword>
<dbReference type="EMBL" id="BMEQ01000001">
    <property type="protein sequence ID" value="GGG43637.1"/>
    <property type="molecule type" value="Genomic_DNA"/>
</dbReference>
<dbReference type="PRINTS" id="PR00455">
    <property type="entry name" value="HTHTETR"/>
</dbReference>
<evidence type="ECO:0000313" key="7">
    <source>
        <dbReference type="Proteomes" id="UP000638848"/>
    </source>
</evidence>
<reference evidence="6" key="1">
    <citation type="journal article" date="2014" name="Int. J. Syst. Evol. Microbiol.">
        <title>Complete genome sequence of Corynebacterium casei LMG S-19264T (=DSM 44701T), isolated from a smear-ripened cheese.</title>
        <authorList>
            <consortium name="US DOE Joint Genome Institute (JGI-PGF)"/>
            <person name="Walter F."/>
            <person name="Albersmeier A."/>
            <person name="Kalinowski J."/>
            <person name="Ruckert C."/>
        </authorList>
    </citation>
    <scope>NUCLEOTIDE SEQUENCE</scope>
    <source>
        <strain evidence="6">CGMCC 1.12187</strain>
    </source>
</reference>
<dbReference type="AlphaFoldDB" id="A0A917GFX6"/>
<dbReference type="Gene3D" id="1.10.357.10">
    <property type="entry name" value="Tetracycline Repressor, domain 2"/>
    <property type="match status" value="1"/>
</dbReference>